<dbReference type="AlphaFoldDB" id="A0A3S1DHJ5"/>
<reference evidence="1" key="1">
    <citation type="submission" date="2018-12" db="EMBL/GenBank/DDBJ databases">
        <authorList>
            <person name="Will S."/>
            <person name="Neumann-Schaal M."/>
            <person name="Henke P."/>
        </authorList>
    </citation>
    <scope>NUCLEOTIDE SEQUENCE</scope>
    <source>
        <strain evidence="1">PCC 7102</strain>
    </source>
</reference>
<proteinExistence type="predicted"/>
<keyword evidence="2" id="KW-1185">Reference proteome</keyword>
<dbReference type="InterPro" id="IPR035943">
    <property type="entry name" value="XisI-like_sf"/>
</dbReference>
<sequence length="124" mass="13988">MEKLNYYNVVEKILQPYATTTVGEGTEVELIADRANGHYLIMFVGWRDEAQVYGSLIHIDIKNNQIWIQRDGTQEGISQQLVEAGVPKSDIVLGYRSPFVRQFTEFGVGVENKSEVKPLEGVRG</sequence>
<dbReference type="OrthoDB" id="467081at2"/>
<comment type="caution">
    <text evidence="1">The sequence shown here is derived from an EMBL/GenBank/DDBJ whole genome shotgun (WGS) entry which is preliminary data.</text>
</comment>
<evidence type="ECO:0000313" key="1">
    <source>
        <dbReference type="EMBL" id="RUT10044.1"/>
    </source>
</evidence>
<dbReference type="SUPFAM" id="SSF143847">
    <property type="entry name" value="XisI-like"/>
    <property type="match status" value="1"/>
</dbReference>
<evidence type="ECO:0000313" key="2">
    <source>
        <dbReference type="Proteomes" id="UP000271624"/>
    </source>
</evidence>
<accession>A0A3S1DHJ5</accession>
<protein>
    <recommendedName>
        <fullName evidence="3">XisI protein</fullName>
    </recommendedName>
</protein>
<dbReference type="CDD" id="cd16382">
    <property type="entry name" value="XisI-like"/>
    <property type="match status" value="1"/>
</dbReference>
<organism evidence="1 2">
    <name type="scientific">Dulcicalothrix desertica PCC 7102</name>
    <dbReference type="NCBI Taxonomy" id="232991"/>
    <lineage>
        <taxon>Bacteria</taxon>
        <taxon>Bacillati</taxon>
        <taxon>Cyanobacteriota</taxon>
        <taxon>Cyanophyceae</taxon>
        <taxon>Nostocales</taxon>
        <taxon>Calotrichaceae</taxon>
        <taxon>Dulcicalothrix</taxon>
    </lineage>
</organism>
<dbReference type="Gene3D" id="3.30.310.110">
    <property type="entry name" value="XisI-like"/>
    <property type="match status" value="1"/>
</dbReference>
<dbReference type="InterPro" id="IPR014968">
    <property type="entry name" value="XisI"/>
</dbReference>
<evidence type="ECO:0008006" key="3">
    <source>
        <dbReference type="Google" id="ProtNLM"/>
    </source>
</evidence>
<gene>
    <name evidence="1" type="ORF">DSM106972_005390</name>
</gene>
<dbReference type="EMBL" id="RSCL01000001">
    <property type="protein sequence ID" value="RUT10044.1"/>
    <property type="molecule type" value="Genomic_DNA"/>
</dbReference>
<name>A0A3S1DHJ5_9CYAN</name>
<reference evidence="1" key="2">
    <citation type="journal article" date="2019" name="Genome Biol. Evol.">
        <title>Day and night: Metabolic profiles and evolutionary relationships of six axenic non-marine cyanobacteria.</title>
        <authorList>
            <person name="Will S.E."/>
            <person name="Henke P."/>
            <person name="Boedeker C."/>
            <person name="Huang S."/>
            <person name="Brinkmann H."/>
            <person name="Rohde M."/>
            <person name="Jarek M."/>
            <person name="Friedl T."/>
            <person name="Seufert S."/>
            <person name="Schumacher M."/>
            <person name="Overmann J."/>
            <person name="Neumann-Schaal M."/>
            <person name="Petersen J."/>
        </authorList>
    </citation>
    <scope>NUCLEOTIDE SEQUENCE [LARGE SCALE GENOMIC DNA]</scope>
    <source>
        <strain evidence="1">PCC 7102</strain>
    </source>
</reference>
<dbReference type="Proteomes" id="UP000271624">
    <property type="component" value="Unassembled WGS sequence"/>
</dbReference>
<dbReference type="Pfam" id="PF08869">
    <property type="entry name" value="XisI"/>
    <property type="match status" value="1"/>
</dbReference>